<name>A0A150R673_SORCE</name>
<evidence type="ECO:0000313" key="2">
    <source>
        <dbReference type="EMBL" id="KYF75727.1"/>
    </source>
</evidence>
<dbReference type="Proteomes" id="UP000075515">
    <property type="component" value="Unassembled WGS sequence"/>
</dbReference>
<proteinExistence type="predicted"/>
<evidence type="ECO:0000256" key="1">
    <source>
        <dbReference type="SAM" id="Phobius"/>
    </source>
</evidence>
<reference evidence="2 3" key="1">
    <citation type="submission" date="2014-02" db="EMBL/GenBank/DDBJ databases">
        <title>The small core and large imbalanced accessory genome model reveals a collaborative survival strategy of Sorangium cellulosum strains in nature.</title>
        <authorList>
            <person name="Han K."/>
            <person name="Peng R."/>
            <person name="Blom J."/>
            <person name="Li Y.-Z."/>
        </authorList>
    </citation>
    <scope>NUCLEOTIDE SEQUENCE [LARGE SCALE GENOMIC DNA]</scope>
    <source>
        <strain evidence="2 3">So0149</strain>
    </source>
</reference>
<gene>
    <name evidence="2" type="ORF">BE18_14145</name>
</gene>
<feature type="non-terminal residue" evidence="2">
    <location>
        <position position="63"/>
    </location>
</feature>
<accession>A0A150R673</accession>
<feature type="transmembrane region" description="Helical" evidence="1">
    <location>
        <begin position="21"/>
        <end position="42"/>
    </location>
</feature>
<organism evidence="2 3">
    <name type="scientific">Sorangium cellulosum</name>
    <name type="common">Polyangium cellulosum</name>
    <dbReference type="NCBI Taxonomy" id="56"/>
    <lineage>
        <taxon>Bacteria</taxon>
        <taxon>Pseudomonadati</taxon>
        <taxon>Myxococcota</taxon>
        <taxon>Polyangia</taxon>
        <taxon>Polyangiales</taxon>
        <taxon>Polyangiaceae</taxon>
        <taxon>Sorangium</taxon>
    </lineage>
</organism>
<sequence length="63" mass="6537">MRLADLLHSTRAVVADRTRAALTLLGIIIGTGSIVLLASLLAGGEEALLRASQQAVEADLIQV</sequence>
<dbReference type="EMBL" id="JEMC01004115">
    <property type="protein sequence ID" value="KYF75727.1"/>
    <property type="molecule type" value="Genomic_DNA"/>
</dbReference>
<keyword evidence="1" id="KW-0472">Membrane</keyword>
<dbReference type="AlphaFoldDB" id="A0A150R673"/>
<evidence type="ECO:0000313" key="3">
    <source>
        <dbReference type="Proteomes" id="UP000075515"/>
    </source>
</evidence>
<comment type="caution">
    <text evidence="2">The sequence shown here is derived from an EMBL/GenBank/DDBJ whole genome shotgun (WGS) entry which is preliminary data.</text>
</comment>
<evidence type="ECO:0008006" key="4">
    <source>
        <dbReference type="Google" id="ProtNLM"/>
    </source>
</evidence>
<keyword evidence="1" id="KW-1133">Transmembrane helix</keyword>
<protein>
    <recommendedName>
        <fullName evidence="4">ABC transporter permease</fullName>
    </recommendedName>
</protein>
<keyword evidence="1" id="KW-0812">Transmembrane</keyword>